<name>D8RNE8_SELML</name>
<gene>
    <name evidence="1" type="ORF">SELMODRAFT_97348</name>
</gene>
<reference evidence="1 2" key="1">
    <citation type="journal article" date="2011" name="Science">
        <title>The Selaginella genome identifies genetic changes associated with the evolution of vascular plants.</title>
        <authorList>
            <person name="Banks J.A."/>
            <person name="Nishiyama T."/>
            <person name="Hasebe M."/>
            <person name="Bowman J.L."/>
            <person name="Gribskov M."/>
            <person name="dePamphilis C."/>
            <person name="Albert V.A."/>
            <person name="Aono N."/>
            <person name="Aoyama T."/>
            <person name="Ambrose B.A."/>
            <person name="Ashton N.W."/>
            <person name="Axtell M.J."/>
            <person name="Barker E."/>
            <person name="Barker M.S."/>
            <person name="Bennetzen J.L."/>
            <person name="Bonawitz N.D."/>
            <person name="Chapple C."/>
            <person name="Cheng C."/>
            <person name="Correa L.G."/>
            <person name="Dacre M."/>
            <person name="DeBarry J."/>
            <person name="Dreyer I."/>
            <person name="Elias M."/>
            <person name="Engstrom E.M."/>
            <person name="Estelle M."/>
            <person name="Feng L."/>
            <person name="Finet C."/>
            <person name="Floyd S.K."/>
            <person name="Frommer W.B."/>
            <person name="Fujita T."/>
            <person name="Gramzow L."/>
            <person name="Gutensohn M."/>
            <person name="Harholt J."/>
            <person name="Hattori M."/>
            <person name="Heyl A."/>
            <person name="Hirai T."/>
            <person name="Hiwatashi Y."/>
            <person name="Ishikawa M."/>
            <person name="Iwata M."/>
            <person name="Karol K.G."/>
            <person name="Koehler B."/>
            <person name="Kolukisaoglu U."/>
            <person name="Kubo M."/>
            <person name="Kurata T."/>
            <person name="Lalonde S."/>
            <person name="Li K."/>
            <person name="Li Y."/>
            <person name="Litt A."/>
            <person name="Lyons E."/>
            <person name="Manning G."/>
            <person name="Maruyama T."/>
            <person name="Michael T.P."/>
            <person name="Mikami K."/>
            <person name="Miyazaki S."/>
            <person name="Morinaga S."/>
            <person name="Murata T."/>
            <person name="Mueller-Roeber B."/>
            <person name="Nelson D.R."/>
            <person name="Obara M."/>
            <person name="Oguri Y."/>
            <person name="Olmstead R.G."/>
            <person name="Onodera N."/>
            <person name="Petersen B.L."/>
            <person name="Pils B."/>
            <person name="Prigge M."/>
            <person name="Rensing S.A."/>
            <person name="Riano-Pachon D.M."/>
            <person name="Roberts A.W."/>
            <person name="Sato Y."/>
            <person name="Scheller H.V."/>
            <person name="Schulz B."/>
            <person name="Schulz C."/>
            <person name="Shakirov E.V."/>
            <person name="Shibagaki N."/>
            <person name="Shinohara N."/>
            <person name="Shippen D.E."/>
            <person name="Soerensen I."/>
            <person name="Sotooka R."/>
            <person name="Sugimoto N."/>
            <person name="Sugita M."/>
            <person name="Sumikawa N."/>
            <person name="Tanurdzic M."/>
            <person name="Theissen G."/>
            <person name="Ulvskov P."/>
            <person name="Wakazuki S."/>
            <person name="Weng J.K."/>
            <person name="Willats W.W."/>
            <person name="Wipf D."/>
            <person name="Wolf P.G."/>
            <person name="Yang L."/>
            <person name="Zimmer A.D."/>
            <person name="Zhu Q."/>
            <person name="Mitros T."/>
            <person name="Hellsten U."/>
            <person name="Loque D."/>
            <person name="Otillar R."/>
            <person name="Salamov A."/>
            <person name="Schmutz J."/>
            <person name="Shapiro H."/>
            <person name="Lindquist E."/>
            <person name="Lucas S."/>
            <person name="Rokhsar D."/>
            <person name="Grigoriev I.V."/>
        </authorList>
    </citation>
    <scope>NUCLEOTIDE SEQUENCE [LARGE SCALE GENOMIC DNA]</scope>
</reference>
<feature type="non-terminal residue" evidence="1">
    <location>
        <position position="1"/>
    </location>
</feature>
<proteinExistence type="predicted"/>
<keyword evidence="2" id="KW-1185">Reference proteome</keyword>
<evidence type="ECO:0000313" key="2">
    <source>
        <dbReference type="Proteomes" id="UP000001514"/>
    </source>
</evidence>
<sequence>EKRDDLLERLESRLLFLAADAKSTVTGRRPRYRDVLLQVRQKLKIPCSLKLPTEDLEAEIFLFLLQQSPRQAIMLFLPLLTFFFQIDDDPSDAETSQSGSWRKNLAAALKLGGRELVSAVFKGGSALTMSTLQRLMAKELSGKMLVEAARYQLAREALKKALGGQLVATKLESRVTMLAARQLLAGAAARYITIRSTMMLLGPILWGTFIADVVVTALGPDYLRVVRAIYALAQIRLTRTYGWKRGSLLCQGTLKVL</sequence>
<dbReference type="KEGG" id="smo:SELMODRAFT_97348"/>
<dbReference type="PANTHER" id="PTHR37203:SF3">
    <property type="entry name" value="SLR0975 PROTEIN"/>
    <property type="match status" value="1"/>
</dbReference>
<dbReference type="eggNOG" id="ENOG502QT28">
    <property type="taxonomic scope" value="Eukaryota"/>
</dbReference>
<dbReference type="EMBL" id="GL377584">
    <property type="protein sequence ID" value="EFJ26484.1"/>
    <property type="molecule type" value="Genomic_DNA"/>
</dbReference>
<accession>D8RNE8</accession>
<dbReference type="PANTHER" id="PTHR37203">
    <property type="match status" value="1"/>
</dbReference>
<dbReference type="STRING" id="88036.D8RNE8"/>
<dbReference type="InParanoid" id="D8RNE8"/>
<evidence type="ECO:0000313" key="1">
    <source>
        <dbReference type="EMBL" id="EFJ26484.1"/>
    </source>
</evidence>
<protein>
    <submittedName>
        <fullName evidence="1">Uncharacterized protein</fullName>
    </submittedName>
</protein>
<dbReference type="Proteomes" id="UP000001514">
    <property type="component" value="Unassembled WGS sequence"/>
</dbReference>
<dbReference type="FunCoup" id="D8RNE8">
    <property type="interactions" value="1345"/>
</dbReference>
<organism evidence="2">
    <name type="scientific">Selaginella moellendorffii</name>
    <name type="common">Spikemoss</name>
    <dbReference type="NCBI Taxonomy" id="88036"/>
    <lineage>
        <taxon>Eukaryota</taxon>
        <taxon>Viridiplantae</taxon>
        <taxon>Streptophyta</taxon>
        <taxon>Embryophyta</taxon>
        <taxon>Tracheophyta</taxon>
        <taxon>Lycopodiopsida</taxon>
        <taxon>Selaginellales</taxon>
        <taxon>Selaginellaceae</taxon>
        <taxon>Selaginella</taxon>
    </lineage>
</organism>
<dbReference type="HOGENOM" id="CLU_060840_0_0_1"/>
<dbReference type="AlphaFoldDB" id="D8RNE8"/>
<dbReference type="Gramene" id="EFJ26484">
    <property type="protein sequence ID" value="EFJ26484"/>
    <property type="gene ID" value="SELMODRAFT_97348"/>
</dbReference>